<keyword evidence="4 8" id="KW-1133">Transmembrane helix</keyword>
<dbReference type="Proteomes" id="UP000610124">
    <property type="component" value="Unassembled WGS sequence"/>
</dbReference>
<name>A0A1E7NBM5_KITAU</name>
<dbReference type="Gene3D" id="1.10.287.70">
    <property type="match status" value="1"/>
</dbReference>
<evidence type="ECO:0000256" key="5">
    <source>
        <dbReference type="ARBA" id="ARBA00023065"/>
    </source>
</evidence>
<comment type="subcellular location">
    <subcellularLocation>
        <location evidence="1">Membrane</location>
        <topology evidence="1">Multi-pass membrane protein</topology>
    </subcellularLocation>
</comment>
<evidence type="ECO:0000256" key="4">
    <source>
        <dbReference type="ARBA" id="ARBA00022989"/>
    </source>
</evidence>
<comment type="caution">
    <text evidence="11">The sequence shown here is derived from an EMBL/GenBank/DDBJ whole genome shotgun (WGS) entry which is preliminary data.</text>
</comment>
<gene>
    <name evidence="10" type="ORF">GCM10010502_45100</name>
    <name evidence="11" type="ORF">HS99_0023085</name>
</gene>
<dbReference type="InterPro" id="IPR028325">
    <property type="entry name" value="VG_K_chnl"/>
</dbReference>
<organism evidence="11 12">
    <name type="scientific">Kitasatospora aureofaciens</name>
    <name type="common">Streptomyces aureofaciens</name>
    <dbReference type="NCBI Taxonomy" id="1894"/>
    <lineage>
        <taxon>Bacteria</taxon>
        <taxon>Bacillati</taxon>
        <taxon>Actinomycetota</taxon>
        <taxon>Actinomycetes</taxon>
        <taxon>Kitasatosporales</taxon>
        <taxon>Streptomycetaceae</taxon>
        <taxon>Kitasatospora</taxon>
    </lineage>
</organism>
<evidence type="ECO:0000256" key="1">
    <source>
        <dbReference type="ARBA" id="ARBA00004141"/>
    </source>
</evidence>
<feature type="transmembrane region" description="Helical" evidence="8">
    <location>
        <begin position="12"/>
        <end position="32"/>
    </location>
</feature>
<dbReference type="GO" id="GO:0008076">
    <property type="term" value="C:voltage-gated potassium channel complex"/>
    <property type="evidence" value="ECO:0007669"/>
    <property type="project" value="InterPro"/>
</dbReference>
<reference evidence="12" key="4">
    <citation type="submission" date="2016-08" db="EMBL/GenBank/DDBJ databases">
        <title>Sequencing, assembly and comparative genomics of S. aureofaciens ATCC 10762.</title>
        <authorList>
            <person name="Gradnigo J.S."/>
            <person name="Johnson N."/>
            <person name="Somerville G.A."/>
        </authorList>
    </citation>
    <scope>NUCLEOTIDE SEQUENCE [LARGE SCALE GENOMIC DNA]</scope>
    <source>
        <strain evidence="12">ATCC 10762 / DSM 40127 / CCM 3239 / JCM 4008 / LMG 5968 / NBRC 12843 / NCIMB 8234 / A-377</strain>
    </source>
</reference>
<reference evidence="11 12" key="2">
    <citation type="submission" date="2014-07" db="EMBL/GenBank/DDBJ databases">
        <authorList>
            <person name="Zhang J.E."/>
            <person name="Yang H."/>
            <person name="Guo J."/>
            <person name="Deng Z."/>
            <person name="Luo H."/>
            <person name="Luo M."/>
            <person name="Zhao B."/>
        </authorList>
    </citation>
    <scope>NUCLEOTIDE SEQUENCE [LARGE SCALE GENOMIC DNA]</scope>
    <source>
        <strain evidence="11">ATCC 10762</strain>
        <strain evidence="12">ATCC 10762 / DSM 40127 / CCM 3239 / JCM 4008 / LMG 5968 / NBRC 12843 / NCIMB 8234 / A-377</strain>
    </source>
</reference>
<dbReference type="OrthoDB" id="9799090at2"/>
<keyword evidence="7" id="KW-0407">Ion channel</keyword>
<evidence type="ECO:0000256" key="3">
    <source>
        <dbReference type="ARBA" id="ARBA00022692"/>
    </source>
</evidence>
<keyword evidence="5" id="KW-0406">Ion transport</keyword>
<keyword evidence="3 8" id="KW-0812">Transmembrane</keyword>
<evidence type="ECO:0000256" key="8">
    <source>
        <dbReference type="SAM" id="Phobius"/>
    </source>
</evidence>
<keyword evidence="2" id="KW-0813">Transport</keyword>
<dbReference type="PANTHER" id="PTHR11537:SF254">
    <property type="entry name" value="POTASSIUM VOLTAGE-GATED CHANNEL PROTEIN SHAB"/>
    <property type="match status" value="1"/>
</dbReference>
<accession>A0A1E7NBM5</accession>
<dbReference type="RefSeq" id="WP_037830814.1">
    <property type="nucleotide sequence ID" value="NZ_BMUB01000010.1"/>
</dbReference>
<evidence type="ECO:0000256" key="2">
    <source>
        <dbReference type="ARBA" id="ARBA00022448"/>
    </source>
</evidence>
<feature type="domain" description="Potassium channel" evidence="9">
    <location>
        <begin position="83"/>
        <end position="162"/>
    </location>
</feature>
<dbReference type="GO" id="GO:0001508">
    <property type="term" value="P:action potential"/>
    <property type="evidence" value="ECO:0007669"/>
    <property type="project" value="TreeGrafter"/>
</dbReference>
<feature type="transmembrane region" description="Helical" evidence="8">
    <location>
        <begin position="109"/>
        <end position="126"/>
    </location>
</feature>
<evidence type="ECO:0000313" key="10">
    <source>
        <dbReference type="EMBL" id="GGU87556.1"/>
    </source>
</evidence>
<dbReference type="GO" id="GO:0005249">
    <property type="term" value="F:voltage-gated potassium channel activity"/>
    <property type="evidence" value="ECO:0007669"/>
    <property type="project" value="InterPro"/>
</dbReference>
<feature type="transmembrane region" description="Helical" evidence="8">
    <location>
        <begin position="76"/>
        <end position="97"/>
    </location>
</feature>
<protein>
    <submittedName>
        <fullName evidence="10">Membrane protein</fullName>
    </submittedName>
</protein>
<evidence type="ECO:0000313" key="11">
    <source>
        <dbReference type="EMBL" id="OEV38087.1"/>
    </source>
</evidence>
<proteinExistence type="predicted"/>
<dbReference type="EMBL" id="JPRF03000016">
    <property type="protein sequence ID" value="OEV38087.1"/>
    <property type="molecule type" value="Genomic_DNA"/>
</dbReference>
<dbReference type="PANTHER" id="PTHR11537">
    <property type="entry name" value="VOLTAGE-GATED POTASSIUM CHANNEL"/>
    <property type="match status" value="1"/>
</dbReference>
<evidence type="ECO:0000313" key="12">
    <source>
        <dbReference type="Proteomes" id="UP000037395"/>
    </source>
</evidence>
<dbReference type="GeneID" id="97487531"/>
<dbReference type="Pfam" id="PF07885">
    <property type="entry name" value="Ion_trans_2"/>
    <property type="match status" value="1"/>
</dbReference>
<accession>A0A8H9HT02</accession>
<dbReference type="EMBL" id="BMUB01000010">
    <property type="protein sequence ID" value="GGU87556.1"/>
    <property type="molecule type" value="Genomic_DNA"/>
</dbReference>
<reference evidence="11" key="3">
    <citation type="submission" date="2016-08" db="EMBL/GenBank/DDBJ databases">
        <title>Sequencing, Assembly and Comparative Genomics of S. aureofaciens ATCC 10762.</title>
        <authorList>
            <person name="Gradnigo J.S."/>
            <person name="Johnson N."/>
            <person name="Somerville G.A."/>
        </authorList>
    </citation>
    <scope>NUCLEOTIDE SEQUENCE [LARGE SCALE GENOMIC DNA]</scope>
    <source>
        <strain evidence="11">ATCC 10762</strain>
    </source>
</reference>
<dbReference type="SUPFAM" id="SSF81324">
    <property type="entry name" value="Voltage-gated potassium channels"/>
    <property type="match status" value="1"/>
</dbReference>
<feature type="transmembrane region" description="Helical" evidence="8">
    <location>
        <begin position="138"/>
        <end position="162"/>
    </location>
</feature>
<feature type="transmembrane region" description="Helical" evidence="8">
    <location>
        <begin position="44"/>
        <end position="70"/>
    </location>
</feature>
<sequence length="174" mass="19096">MSENPGSPPLDFRAGAWLLCAFTLLMVGYFTLPLEWFGDRRPVLSWLVFAGALGGMTWLMVVKIVGVVLGTAKRPVVWLAFLIFLAMTIFSASYYVMGTHRAEFAGLETRLDALYFTVVTMSTVGYGDITPAGQSARLVVVLQIGYNFVFLAAAAGTASQAVRSSIERRVRREE</sequence>
<keyword evidence="12" id="KW-1185">Reference proteome</keyword>
<keyword evidence="6 8" id="KW-0472">Membrane</keyword>
<reference evidence="10" key="5">
    <citation type="submission" date="2020-09" db="EMBL/GenBank/DDBJ databases">
        <authorList>
            <person name="Sun Q."/>
            <person name="Ohkuma M."/>
        </authorList>
    </citation>
    <scope>NUCLEOTIDE SEQUENCE</scope>
    <source>
        <strain evidence="10">JCM 4434</strain>
    </source>
</reference>
<dbReference type="InterPro" id="IPR013099">
    <property type="entry name" value="K_chnl_dom"/>
</dbReference>
<reference evidence="10" key="1">
    <citation type="journal article" date="2014" name="Int. J. Syst. Evol. Microbiol.">
        <title>Complete genome sequence of Corynebacterium casei LMG S-19264T (=DSM 44701T), isolated from a smear-ripened cheese.</title>
        <authorList>
            <consortium name="US DOE Joint Genome Institute (JGI-PGF)"/>
            <person name="Walter F."/>
            <person name="Albersmeier A."/>
            <person name="Kalinowski J."/>
            <person name="Ruckert C."/>
        </authorList>
    </citation>
    <scope>NUCLEOTIDE SEQUENCE</scope>
    <source>
        <strain evidence="10">JCM 4434</strain>
    </source>
</reference>
<evidence type="ECO:0000256" key="7">
    <source>
        <dbReference type="ARBA" id="ARBA00023303"/>
    </source>
</evidence>
<dbReference type="Proteomes" id="UP000037395">
    <property type="component" value="Unassembled WGS sequence"/>
</dbReference>
<evidence type="ECO:0000259" key="9">
    <source>
        <dbReference type="Pfam" id="PF07885"/>
    </source>
</evidence>
<dbReference type="AlphaFoldDB" id="A0A1E7NBM5"/>
<evidence type="ECO:0000256" key="6">
    <source>
        <dbReference type="ARBA" id="ARBA00023136"/>
    </source>
</evidence>